<evidence type="ECO:0000313" key="2">
    <source>
        <dbReference type="EMBL" id="XBM47693.1"/>
    </source>
</evidence>
<protein>
    <submittedName>
        <fullName evidence="2">MOSC domain-containing protein</fullName>
    </submittedName>
</protein>
<feature type="domain" description="MOSC" evidence="1">
    <location>
        <begin position="20"/>
        <end position="166"/>
    </location>
</feature>
<dbReference type="AlphaFoldDB" id="A0AAU7GCM9"/>
<dbReference type="GO" id="GO:0003824">
    <property type="term" value="F:catalytic activity"/>
    <property type="evidence" value="ECO:0007669"/>
    <property type="project" value="InterPro"/>
</dbReference>
<gene>
    <name evidence="2" type="ORF">AAME72_16710</name>
</gene>
<dbReference type="Pfam" id="PF03473">
    <property type="entry name" value="MOSC"/>
    <property type="match status" value="1"/>
</dbReference>
<evidence type="ECO:0000259" key="1">
    <source>
        <dbReference type="PROSITE" id="PS51340"/>
    </source>
</evidence>
<dbReference type="InterPro" id="IPR011037">
    <property type="entry name" value="Pyrv_Knase-like_insert_dom_sf"/>
</dbReference>
<reference evidence="2" key="1">
    <citation type="submission" date="2024-05" db="EMBL/GenBank/DDBJ databases">
        <title>The Natural Products Discovery Center: Release of the First 8490 Sequenced Strains for Exploring Actinobacteria Biosynthetic Diversity.</title>
        <authorList>
            <person name="Kalkreuter E."/>
            <person name="Kautsar S.A."/>
            <person name="Yang D."/>
            <person name="Bader C.D."/>
            <person name="Teijaro C.N."/>
            <person name="Fluegel L."/>
            <person name="Davis C.M."/>
            <person name="Simpson J.R."/>
            <person name="Lauterbach L."/>
            <person name="Steele A.D."/>
            <person name="Gui C."/>
            <person name="Meng S."/>
            <person name="Li G."/>
            <person name="Viehrig K."/>
            <person name="Ye F."/>
            <person name="Su P."/>
            <person name="Kiefer A.F."/>
            <person name="Nichols A."/>
            <person name="Cepeda A.J."/>
            <person name="Yan W."/>
            <person name="Fan B."/>
            <person name="Jiang Y."/>
            <person name="Adhikari A."/>
            <person name="Zheng C.-J."/>
            <person name="Schuster L."/>
            <person name="Cowan T.M."/>
            <person name="Smanski M.J."/>
            <person name="Chevrette M.G."/>
            <person name="de Carvalho L.P.S."/>
            <person name="Shen B."/>
        </authorList>
    </citation>
    <scope>NUCLEOTIDE SEQUENCE</scope>
    <source>
        <strain evidence="2">NPDC080035</strain>
    </source>
</reference>
<dbReference type="PROSITE" id="PS51340">
    <property type="entry name" value="MOSC"/>
    <property type="match status" value="1"/>
</dbReference>
<dbReference type="RefSeq" id="WP_348787659.1">
    <property type="nucleotide sequence ID" value="NZ_CP157390.1"/>
</dbReference>
<dbReference type="EMBL" id="CP157390">
    <property type="protein sequence ID" value="XBM47693.1"/>
    <property type="molecule type" value="Genomic_DNA"/>
</dbReference>
<dbReference type="InterPro" id="IPR005302">
    <property type="entry name" value="MoCF_Sase_C"/>
</dbReference>
<dbReference type="PANTHER" id="PTHR36930">
    <property type="entry name" value="METAL-SULFUR CLUSTER BIOSYNTHESIS PROTEINS YUAD-RELATED"/>
    <property type="match status" value="1"/>
</dbReference>
<proteinExistence type="predicted"/>
<dbReference type="GO" id="GO:0030151">
    <property type="term" value="F:molybdenum ion binding"/>
    <property type="evidence" value="ECO:0007669"/>
    <property type="project" value="InterPro"/>
</dbReference>
<dbReference type="SUPFAM" id="SSF50800">
    <property type="entry name" value="PK beta-barrel domain-like"/>
    <property type="match status" value="1"/>
</dbReference>
<sequence length="178" mass="18896">MTSARVVGVSRDARHRFSKAPEDAITLVAGLGVEGDAHFGATVQHLSRVRRDPTQPNLRQVHLIHSELFDEVTADVEPGQLGENVTTAGVDLLGLPRGTVLRLGDRAVVELTGLRNPCVQIDRFRPGLLKQVVGTDEDGATVRKAGVMAVVIEGGVVKAGDVIEVTLPSGPFEELAPV</sequence>
<dbReference type="Gene3D" id="2.40.33.20">
    <property type="entry name" value="PK beta-barrel domain-like"/>
    <property type="match status" value="1"/>
</dbReference>
<organism evidence="2">
    <name type="scientific">Leifsonia sp. NPDC080035</name>
    <dbReference type="NCBI Taxonomy" id="3143936"/>
    <lineage>
        <taxon>Bacteria</taxon>
        <taxon>Bacillati</taxon>
        <taxon>Actinomycetota</taxon>
        <taxon>Actinomycetes</taxon>
        <taxon>Micrococcales</taxon>
        <taxon>Microbacteriaceae</taxon>
        <taxon>Leifsonia</taxon>
    </lineage>
</organism>
<dbReference type="PANTHER" id="PTHR36930:SF1">
    <property type="entry name" value="MOSC DOMAIN-CONTAINING PROTEIN"/>
    <property type="match status" value="1"/>
</dbReference>
<dbReference type="InterPro" id="IPR052716">
    <property type="entry name" value="MOSC_domain"/>
</dbReference>
<accession>A0AAU7GCM9</accession>
<dbReference type="GO" id="GO:0030170">
    <property type="term" value="F:pyridoxal phosphate binding"/>
    <property type="evidence" value="ECO:0007669"/>
    <property type="project" value="InterPro"/>
</dbReference>
<name>A0AAU7GCM9_9MICO</name>